<dbReference type="AlphaFoldDB" id="A0A8C9FKR9"/>
<reference evidence="2" key="2">
    <citation type="submission" date="2025-09" db="UniProtKB">
        <authorList>
            <consortium name="Ensembl"/>
        </authorList>
    </citation>
    <scope>IDENTIFICATION</scope>
</reference>
<evidence type="ECO:0000259" key="1">
    <source>
        <dbReference type="PROSITE" id="PS51782"/>
    </source>
</evidence>
<accession>A0A8C9FKR9</accession>
<dbReference type="PROSITE" id="PS51782">
    <property type="entry name" value="LYSM"/>
    <property type="match status" value="1"/>
</dbReference>
<keyword evidence="3" id="KW-1185">Reference proteome</keyword>
<evidence type="ECO:0000313" key="2">
    <source>
        <dbReference type="Ensembl" id="ENSPSTP00000016946.1"/>
    </source>
</evidence>
<proteinExistence type="predicted"/>
<dbReference type="Ensembl" id="ENSPSTT00000017762.1">
    <property type="protein sequence ID" value="ENSPSTP00000016946.1"/>
    <property type="gene ID" value="ENSPSTG00000012087.1"/>
</dbReference>
<dbReference type="Gene3D" id="3.10.350.10">
    <property type="entry name" value="LysM domain"/>
    <property type="match status" value="1"/>
</dbReference>
<dbReference type="CDD" id="cd00118">
    <property type="entry name" value="LysM"/>
    <property type="match status" value="1"/>
</dbReference>
<dbReference type="SUPFAM" id="SSF54106">
    <property type="entry name" value="LysM domain"/>
    <property type="match status" value="1"/>
</dbReference>
<reference evidence="2" key="1">
    <citation type="submission" date="2025-08" db="UniProtKB">
        <authorList>
            <consortium name="Ensembl"/>
        </authorList>
    </citation>
    <scope>IDENTIFICATION</scope>
</reference>
<dbReference type="Pfam" id="PF01476">
    <property type="entry name" value="LysM"/>
    <property type="match status" value="1"/>
</dbReference>
<organism evidence="2 3">
    <name type="scientific">Pavo cristatus</name>
    <name type="common">Indian peafowl</name>
    <name type="synonym">Blue peafowl</name>
    <dbReference type="NCBI Taxonomy" id="9049"/>
    <lineage>
        <taxon>Eukaryota</taxon>
        <taxon>Metazoa</taxon>
        <taxon>Chordata</taxon>
        <taxon>Craniata</taxon>
        <taxon>Vertebrata</taxon>
        <taxon>Euteleostomi</taxon>
        <taxon>Archelosauria</taxon>
        <taxon>Archosauria</taxon>
        <taxon>Dinosauria</taxon>
        <taxon>Saurischia</taxon>
        <taxon>Theropoda</taxon>
        <taxon>Coelurosauria</taxon>
        <taxon>Aves</taxon>
        <taxon>Neognathae</taxon>
        <taxon>Galloanserae</taxon>
        <taxon>Galliformes</taxon>
        <taxon>Phasianidae</taxon>
        <taxon>Phasianinae</taxon>
        <taxon>Pavo</taxon>
    </lineage>
</organism>
<sequence>MVSQKPHGTVEYTAGNQDTINSIALKFNITPNKLVELNKLFTHTIVPGQSKSLFLHHRHKRSEVS</sequence>
<name>A0A8C9FKR9_PAVCR</name>
<protein>
    <recommendedName>
        <fullName evidence="1">LysM domain-containing protein</fullName>
    </recommendedName>
</protein>
<dbReference type="InterPro" id="IPR018392">
    <property type="entry name" value="LysM"/>
</dbReference>
<feature type="domain" description="LysM" evidence="1">
    <location>
        <begin position="10"/>
        <end position="53"/>
    </location>
</feature>
<evidence type="ECO:0000313" key="3">
    <source>
        <dbReference type="Proteomes" id="UP000694428"/>
    </source>
</evidence>
<dbReference type="InterPro" id="IPR036779">
    <property type="entry name" value="LysM_dom_sf"/>
</dbReference>
<dbReference type="Proteomes" id="UP000694428">
    <property type="component" value="Unplaced"/>
</dbReference>